<dbReference type="GO" id="GO:0008270">
    <property type="term" value="F:zinc ion binding"/>
    <property type="evidence" value="ECO:0007669"/>
    <property type="project" value="UniProtKB-KW"/>
</dbReference>
<dbReference type="SUPFAM" id="SSF57903">
    <property type="entry name" value="FYVE/PHD zinc finger"/>
    <property type="match status" value="1"/>
</dbReference>
<dbReference type="InterPro" id="IPR000306">
    <property type="entry name" value="Znf_FYVE"/>
</dbReference>
<gene>
    <name evidence="8" type="primary">Aste57867_10517</name>
    <name evidence="7" type="ORF">As57867_010477</name>
    <name evidence="8" type="ORF">ASTE57867_10517</name>
</gene>
<dbReference type="OrthoDB" id="660555at2759"/>
<sequence length="350" mass="39071">MRFTDVFNEEDLDGIDILHGISVDDWKPDAASDRCNACVKKFRPFYRRKHHCRVCGEIYCSKCLQFRYVRVPWIGIALTTVCVWCCDQKAVADEPKSFEFFRQKALPTPQHGAPPLSSTLSFMPPSSTPYHPPRPMAPPVRATRATSQLPPPQDPPRSLLTIQFKSKPVKPLVSPISSSRGGIPFSNQFTSEDRLQHMCTLLCEAMECAYGAIVVTTAPTTTVVLAHQGLAAYTHSDAFRLICTRAMQLGRICCVNQHDQTFQFCGTAPLVHRDSRETIGCLVVLDRQHRALVNPSHVLQHYARVVMDCLHQGYKKGETGPTTTKLISLRSTTGRSGSSRHHGLQYPPPS</sequence>
<evidence type="ECO:0000256" key="3">
    <source>
        <dbReference type="ARBA" id="ARBA00022833"/>
    </source>
</evidence>
<dbReference type="SMART" id="SM00064">
    <property type="entry name" value="FYVE"/>
    <property type="match status" value="1"/>
</dbReference>
<name>A0A485KRU8_9STRA</name>
<dbReference type="InterPro" id="IPR017455">
    <property type="entry name" value="Znf_FYVE-rel"/>
</dbReference>
<dbReference type="Gene3D" id="3.30.40.10">
    <property type="entry name" value="Zinc/RING finger domain, C3HC4 (zinc finger)"/>
    <property type="match status" value="1"/>
</dbReference>
<dbReference type="Pfam" id="PF01363">
    <property type="entry name" value="FYVE"/>
    <property type="match status" value="1"/>
</dbReference>
<evidence type="ECO:0000256" key="1">
    <source>
        <dbReference type="ARBA" id="ARBA00022723"/>
    </source>
</evidence>
<feature type="compositionally biased region" description="Pro residues" evidence="5">
    <location>
        <begin position="127"/>
        <end position="138"/>
    </location>
</feature>
<dbReference type="EMBL" id="CAADRA010005234">
    <property type="protein sequence ID" value="VFT87390.1"/>
    <property type="molecule type" value="Genomic_DNA"/>
</dbReference>
<evidence type="ECO:0000313" key="9">
    <source>
        <dbReference type="Proteomes" id="UP000332933"/>
    </source>
</evidence>
<dbReference type="Proteomes" id="UP000332933">
    <property type="component" value="Unassembled WGS sequence"/>
</dbReference>
<evidence type="ECO:0000256" key="5">
    <source>
        <dbReference type="SAM" id="MobiDB-lite"/>
    </source>
</evidence>
<feature type="region of interest" description="Disordered" evidence="5">
    <location>
        <begin position="329"/>
        <end position="350"/>
    </location>
</feature>
<dbReference type="SUPFAM" id="SSF55781">
    <property type="entry name" value="GAF domain-like"/>
    <property type="match status" value="1"/>
</dbReference>
<organism evidence="8 9">
    <name type="scientific">Aphanomyces stellatus</name>
    <dbReference type="NCBI Taxonomy" id="120398"/>
    <lineage>
        <taxon>Eukaryota</taxon>
        <taxon>Sar</taxon>
        <taxon>Stramenopiles</taxon>
        <taxon>Oomycota</taxon>
        <taxon>Saprolegniomycetes</taxon>
        <taxon>Saprolegniales</taxon>
        <taxon>Verrucalvaceae</taxon>
        <taxon>Aphanomyces</taxon>
    </lineage>
</organism>
<keyword evidence="9" id="KW-1185">Reference proteome</keyword>
<keyword evidence="2 4" id="KW-0863">Zinc-finger</keyword>
<evidence type="ECO:0000313" key="7">
    <source>
        <dbReference type="EMBL" id="KAF0698893.1"/>
    </source>
</evidence>
<dbReference type="PROSITE" id="PS50178">
    <property type="entry name" value="ZF_FYVE"/>
    <property type="match status" value="1"/>
</dbReference>
<dbReference type="PANTHER" id="PTHR43102:SF2">
    <property type="entry name" value="GAF DOMAIN-CONTAINING PROTEIN"/>
    <property type="match status" value="1"/>
</dbReference>
<feature type="region of interest" description="Disordered" evidence="5">
    <location>
        <begin position="127"/>
        <end position="157"/>
    </location>
</feature>
<evidence type="ECO:0000256" key="4">
    <source>
        <dbReference type="PROSITE-ProRule" id="PRU00091"/>
    </source>
</evidence>
<dbReference type="EMBL" id="VJMH01005213">
    <property type="protein sequence ID" value="KAF0698893.1"/>
    <property type="molecule type" value="Genomic_DNA"/>
</dbReference>
<evidence type="ECO:0000256" key="2">
    <source>
        <dbReference type="ARBA" id="ARBA00022771"/>
    </source>
</evidence>
<dbReference type="InterPro" id="IPR011011">
    <property type="entry name" value="Znf_FYVE_PHD"/>
</dbReference>
<proteinExistence type="predicted"/>
<dbReference type="AlphaFoldDB" id="A0A485KRU8"/>
<accession>A0A485KRU8</accession>
<feature type="domain" description="FYVE-type" evidence="6">
    <location>
        <begin position="29"/>
        <end position="90"/>
    </location>
</feature>
<evidence type="ECO:0000259" key="6">
    <source>
        <dbReference type="PROSITE" id="PS50178"/>
    </source>
</evidence>
<reference evidence="7" key="2">
    <citation type="submission" date="2019-06" db="EMBL/GenBank/DDBJ databases">
        <title>Genomics analysis of Aphanomyces spp. identifies a new class of oomycete effector associated with host adaptation.</title>
        <authorList>
            <person name="Gaulin E."/>
        </authorList>
    </citation>
    <scope>NUCLEOTIDE SEQUENCE</scope>
    <source>
        <strain evidence="7">CBS 578.67</strain>
    </source>
</reference>
<reference evidence="8 9" key="1">
    <citation type="submission" date="2019-03" db="EMBL/GenBank/DDBJ databases">
        <authorList>
            <person name="Gaulin E."/>
            <person name="Dumas B."/>
        </authorList>
    </citation>
    <scope>NUCLEOTIDE SEQUENCE [LARGE SCALE GENOMIC DNA]</scope>
    <source>
        <strain evidence="8">CBS 568.67</strain>
    </source>
</reference>
<dbReference type="PANTHER" id="PTHR43102">
    <property type="entry name" value="SLR1143 PROTEIN"/>
    <property type="match status" value="1"/>
</dbReference>
<evidence type="ECO:0000313" key="8">
    <source>
        <dbReference type="EMBL" id="VFT87390.1"/>
    </source>
</evidence>
<keyword evidence="1" id="KW-0479">Metal-binding</keyword>
<dbReference type="InterPro" id="IPR013083">
    <property type="entry name" value="Znf_RING/FYVE/PHD"/>
</dbReference>
<keyword evidence="3" id="KW-0862">Zinc</keyword>
<protein>
    <submittedName>
        <fullName evidence="8">Aste57867_10517 protein</fullName>
    </submittedName>
</protein>